<protein>
    <recommendedName>
        <fullName evidence="2">glutathione transferase</fullName>
        <ecNumber evidence="2">2.5.1.18</ecNumber>
    </recommendedName>
</protein>
<organism evidence="7">
    <name type="scientific">Physcomitrium patens</name>
    <name type="common">Spreading-leaved earth moss</name>
    <name type="synonym">Physcomitrella patens</name>
    <dbReference type="NCBI Taxonomy" id="3218"/>
    <lineage>
        <taxon>Eukaryota</taxon>
        <taxon>Viridiplantae</taxon>
        <taxon>Streptophyta</taxon>
        <taxon>Embryophyta</taxon>
        <taxon>Bryophyta</taxon>
        <taxon>Bryophytina</taxon>
        <taxon>Bryopsida</taxon>
        <taxon>Funariidae</taxon>
        <taxon>Funariales</taxon>
        <taxon>Funariaceae</taxon>
        <taxon>Physcomitrium</taxon>
    </lineage>
</organism>
<dbReference type="HOGENOM" id="CLU_011226_5_1_1"/>
<dbReference type="AlphaFoldDB" id="A9SCV0"/>
<evidence type="ECO:0000256" key="4">
    <source>
        <dbReference type="ARBA" id="ARBA00047960"/>
    </source>
</evidence>
<dbReference type="InterPro" id="IPR036249">
    <property type="entry name" value="Thioredoxin-like_sf"/>
</dbReference>
<reference evidence="9" key="5">
    <citation type="submission" date="2020-12" db="UniProtKB">
        <authorList>
            <consortium name="EnsemblPlants"/>
        </authorList>
    </citation>
    <scope>IDENTIFICATION</scope>
</reference>
<evidence type="ECO:0000313" key="9">
    <source>
        <dbReference type="EnsemblPlants" id="Pp3c15_23900V3.1"/>
    </source>
</evidence>
<dbReference type="GO" id="GO:0043295">
    <property type="term" value="F:glutathione binding"/>
    <property type="evidence" value="ECO:0000318"/>
    <property type="project" value="GO_Central"/>
</dbReference>
<dbReference type="InterPro" id="IPR004046">
    <property type="entry name" value="GST_C"/>
</dbReference>
<dbReference type="Gene3D" id="3.40.30.10">
    <property type="entry name" value="Glutaredoxin"/>
    <property type="match status" value="1"/>
</dbReference>
<proteinExistence type="evidence at transcript level"/>
<dbReference type="Gene3D" id="1.20.1050.10">
    <property type="match status" value="1"/>
</dbReference>
<comment type="catalytic activity">
    <reaction evidence="4">
        <text>RX + glutathione = an S-substituted glutathione + a halide anion + H(+)</text>
        <dbReference type="Rhea" id="RHEA:16437"/>
        <dbReference type="ChEBI" id="CHEBI:15378"/>
        <dbReference type="ChEBI" id="CHEBI:16042"/>
        <dbReference type="ChEBI" id="CHEBI:17792"/>
        <dbReference type="ChEBI" id="CHEBI:57925"/>
        <dbReference type="ChEBI" id="CHEBI:90779"/>
        <dbReference type="EC" id="2.5.1.18"/>
    </reaction>
</comment>
<dbReference type="GO" id="GO:0006749">
    <property type="term" value="P:glutathione metabolic process"/>
    <property type="evidence" value="ECO:0000318"/>
    <property type="project" value="GO_Central"/>
</dbReference>
<accession>A9SCV0</accession>
<feature type="domain" description="GST N-terminal" evidence="5">
    <location>
        <begin position="1"/>
        <end position="83"/>
    </location>
</feature>
<evidence type="ECO:0000259" key="5">
    <source>
        <dbReference type="PROSITE" id="PS50404"/>
    </source>
</evidence>
<reference evidence="8 10" key="4">
    <citation type="journal article" date="2018" name="Plant J.">
        <title>The Physcomitrella patens chromosome-scale assembly reveals moss genome structure and evolution.</title>
        <authorList>
            <person name="Lang D."/>
            <person name="Ullrich K.K."/>
            <person name="Murat F."/>
            <person name="Fuchs J."/>
            <person name="Jenkins J."/>
            <person name="Haas F.B."/>
            <person name="Piednoel M."/>
            <person name="Gundlach H."/>
            <person name="Van Bel M."/>
            <person name="Meyberg R."/>
            <person name="Vives C."/>
            <person name="Morata J."/>
            <person name="Symeonidi A."/>
            <person name="Hiss M."/>
            <person name="Muchero W."/>
            <person name="Kamisugi Y."/>
            <person name="Saleh O."/>
            <person name="Blanc G."/>
            <person name="Decker E.L."/>
            <person name="van Gessel N."/>
            <person name="Grimwood J."/>
            <person name="Hayes R.D."/>
            <person name="Graham S.W."/>
            <person name="Gunter L.E."/>
            <person name="McDaniel S.F."/>
            <person name="Hoernstein S.N.W."/>
            <person name="Larsson A."/>
            <person name="Li F.W."/>
            <person name="Perroud P.F."/>
            <person name="Phillips J."/>
            <person name="Ranjan P."/>
            <person name="Rokshar D.S."/>
            <person name="Rothfels C.J."/>
            <person name="Schneider L."/>
            <person name="Shu S."/>
            <person name="Stevenson D.W."/>
            <person name="Thummler F."/>
            <person name="Tillich M."/>
            <person name="Villarreal Aguilar J.C."/>
            <person name="Widiez T."/>
            <person name="Wong G.K."/>
            <person name="Wymore A."/>
            <person name="Zhang Y."/>
            <person name="Zimmer A.D."/>
            <person name="Quatrano R.S."/>
            <person name="Mayer K.F.X."/>
            <person name="Goodstein D."/>
            <person name="Casacuberta J.M."/>
            <person name="Vandepoele K."/>
            <person name="Reski R."/>
            <person name="Cuming A.C."/>
            <person name="Tuskan G.A."/>
            <person name="Maumus F."/>
            <person name="Salse J."/>
            <person name="Schmutz J."/>
            <person name="Rensing S.A."/>
        </authorList>
    </citation>
    <scope>NUCLEOTIDE SEQUENCE [LARGE SCALE GENOMIC DNA]</scope>
    <source>
        <strain evidence="9 10">cv. Gransden 2004</strain>
    </source>
</reference>
<dbReference type="CDD" id="cd03053">
    <property type="entry name" value="GST_N_Phi"/>
    <property type="match status" value="1"/>
</dbReference>
<dbReference type="Gramene" id="Pp3c15_23900V3.1">
    <property type="protein sequence ID" value="Pp3c15_23900V3.1"/>
    <property type="gene ID" value="Pp3c15_23900"/>
</dbReference>
<dbReference type="InterPro" id="IPR034347">
    <property type="entry name" value="GST_Phi_C"/>
</dbReference>
<dbReference type="SUPFAM" id="SSF47616">
    <property type="entry name" value="GST C-terminal domain-like"/>
    <property type="match status" value="1"/>
</dbReference>
<dbReference type="Pfam" id="PF00043">
    <property type="entry name" value="GST_C"/>
    <property type="match status" value="1"/>
</dbReference>
<dbReference type="FunFam" id="1.20.1050.10:FF:000004">
    <property type="entry name" value="Glutathione S-transferase F2"/>
    <property type="match status" value="1"/>
</dbReference>
<dbReference type="Pfam" id="PF02798">
    <property type="entry name" value="GST_N"/>
    <property type="match status" value="1"/>
</dbReference>
<reference evidence="8 10" key="1">
    <citation type="journal article" date="2008" name="Science">
        <title>The Physcomitrella genome reveals evolutionary insights into the conquest of land by plants.</title>
        <authorList>
            <person name="Rensing S."/>
            <person name="Lang D."/>
            <person name="Zimmer A."/>
            <person name="Terry A."/>
            <person name="Salamov A."/>
            <person name="Shapiro H."/>
            <person name="Nishiyama T."/>
            <person name="Perroud P.-F."/>
            <person name="Lindquist E."/>
            <person name="Kamisugi Y."/>
            <person name="Tanahashi T."/>
            <person name="Sakakibara K."/>
            <person name="Fujita T."/>
            <person name="Oishi K."/>
            <person name="Shin-I T."/>
            <person name="Kuroki Y."/>
            <person name="Toyoda A."/>
            <person name="Suzuki Y."/>
            <person name="Hashimoto A."/>
            <person name="Yamaguchi K."/>
            <person name="Sugano A."/>
            <person name="Kohara Y."/>
            <person name="Fujiyama A."/>
            <person name="Anterola A."/>
            <person name="Aoki S."/>
            <person name="Ashton N."/>
            <person name="Barbazuk W.B."/>
            <person name="Barker E."/>
            <person name="Bennetzen J."/>
            <person name="Bezanilla M."/>
            <person name="Blankenship R."/>
            <person name="Cho S.H."/>
            <person name="Dutcher S."/>
            <person name="Estelle M."/>
            <person name="Fawcett J.A."/>
            <person name="Gundlach H."/>
            <person name="Hanada K."/>
            <person name="Heyl A."/>
            <person name="Hicks K.A."/>
            <person name="Hugh J."/>
            <person name="Lohr M."/>
            <person name="Mayer K."/>
            <person name="Melkozernov A."/>
            <person name="Murata T."/>
            <person name="Nelson D."/>
            <person name="Pils B."/>
            <person name="Prigge M."/>
            <person name="Reiss B."/>
            <person name="Renner T."/>
            <person name="Rombauts S."/>
            <person name="Rushton P."/>
            <person name="Sanderfoot A."/>
            <person name="Schween G."/>
            <person name="Shiu S.-H."/>
            <person name="Stueber K."/>
            <person name="Theodoulou F.L."/>
            <person name="Tu H."/>
            <person name="Van de Peer Y."/>
            <person name="Verrier P.J."/>
            <person name="Waters E."/>
            <person name="Wood A."/>
            <person name="Yang L."/>
            <person name="Cove D."/>
            <person name="Cuming A."/>
            <person name="Hasebe M."/>
            <person name="Lucas S."/>
            <person name="Mishler D.B."/>
            <person name="Reski R."/>
            <person name="Grigoriev I."/>
            <person name="Quatrano R.S."/>
            <person name="Boore J.L."/>
        </authorList>
    </citation>
    <scope>NUCLEOTIDE SEQUENCE [LARGE SCALE GENOMIC DNA]</scope>
    <source>
        <strain evidence="9 10">cv. Gransden 2004</strain>
    </source>
</reference>
<comment type="similarity">
    <text evidence="1">Belongs to the GST superfamily. Phi family.</text>
</comment>
<dbReference type="EMBL" id="KC119460">
    <property type="protein sequence ID" value="AFZ39127.1"/>
    <property type="molecule type" value="mRNA"/>
</dbReference>
<evidence type="ECO:0000256" key="3">
    <source>
        <dbReference type="ARBA" id="ARBA00022679"/>
    </source>
</evidence>
<dbReference type="GO" id="GO:0005737">
    <property type="term" value="C:cytoplasm"/>
    <property type="evidence" value="ECO:0000318"/>
    <property type="project" value="GO_Central"/>
</dbReference>
<dbReference type="EMBL" id="ABEU02000015">
    <property type="protein sequence ID" value="PNR39892.1"/>
    <property type="molecule type" value="Genomic_DNA"/>
</dbReference>
<keyword evidence="10" id="KW-1185">Reference proteome</keyword>
<evidence type="ECO:0000259" key="6">
    <source>
        <dbReference type="PROSITE" id="PS50405"/>
    </source>
</evidence>
<dbReference type="GO" id="GO:0004364">
    <property type="term" value="F:glutathione transferase activity"/>
    <property type="evidence" value="ECO:0000318"/>
    <property type="project" value="GO_Central"/>
</dbReference>
<evidence type="ECO:0000256" key="2">
    <source>
        <dbReference type="ARBA" id="ARBA00012452"/>
    </source>
</evidence>
<sequence length="219" mass="24704">MAIIVHGAGFSTCTQRTLTTLAELNVNDYKLEFVDMMKGVHKSPEFLKKQPFGQIPVLEDGDIQIFESRAIIRYLAEKFEGQGTPLLGKTVKDKALVSQWLEVESQNYNPPTAQIVYQRVFSSMFGSSCNEDVVTEQVAKLEKVLDVYEAHLSNNKYLAGDFFSLADLSHLPYTYLLVNAAGKSDLITSRPHVSAWWNDISSRPTFQKVLGMNEFNKKE</sequence>
<dbReference type="PROSITE" id="PS50404">
    <property type="entry name" value="GST_NTER"/>
    <property type="match status" value="1"/>
</dbReference>
<dbReference type="InterPro" id="IPR040079">
    <property type="entry name" value="Glutathione_S-Trfase"/>
</dbReference>
<evidence type="ECO:0000313" key="8">
    <source>
        <dbReference type="EMBL" id="PNR39892.1"/>
    </source>
</evidence>
<dbReference type="GO" id="GO:0009636">
    <property type="term" value="P:response to toxic substance"/>
    <property type="evidence" value="ECO:0007669"/>
    <property type="project" value="UniProtKB-ARBA"/>
</dbReference>
<dbReference type="STRING" id="3218.A9SCV0"/>
<name>A9SCV0_PHYPA</name>
<dbReference type="SFLD" id="SFLDG01154">
    <property type="entry name" value="Main.5:_Phi-like"/>
    <property type="match status" value="1"/>
</dbReference>
<dbReference type="Gramene" id="Pp3c15_23900V3.2">
    <property type="protein sequence ID" value="Pp3c15_23900V3.2"/>
    <property type="gene ID" value="Pp3c15_23900"/>
</dbReference>
<dbReference type="Proteomes" id="UP000006727">
    <property type="component" value="Chromosome 15"/>
</dbReference>
<dbReference type="SFLD" id="SFLDS00019">
    <property type="entry name" value="Glutathione_Transferase_(cytos"/>
    <property type="match status" value="1"/>
</dbReference>
<accession>K9Y573</accession>
<dbReference type="eggNOG" id="KOG0867">
    <property type="taxonomic scope" value="Eukaryota"/>
</dbReference>
<keyword evidence="3 7" id="KW-0808">Transferase</keyword>
<dbReference type="InterPro" id="IPR036282">
    <property type="entry name" value="Glutathione-S-Trfase_C_sf"/>
</dbReference>
<dbReference type="PANTHER" id="PTHR43900:SF3">
    <property type="entry name" value="GLUTATHIONE S-TRANSFERASE RHO"/>
    <property type="match status" value="1"/>
</dbReference>
<reference evidence="7" key="2">
    <citation type="journal article" date="2012" name="Plant Physiol.">
        <title>Functional Divergence of the GST Supergene Family in Physcomitrella patens Reveals Complex Patterns of Large Gene Family Evolution in Land Plants.</title>
        <authorList>
            <person name="Liu Y.J."/>
            <person name="Han X.M."/>
            <person name="Ren L.L."/>
            <person name="Yang H.L."/>
            <person name="Zeng Q.Y."/>
        </authorList>
    </citation>
    <scope>NUCLEOTIDE SEQUENCE</scope>
</reference>
<dbReference type="PANTHER" id="PTHR43900">
    <property type="entry name" value="GLUTATHIONE S-TRANSFERASE RHO"/>
    <property type="match status" value="1"/>
</dbReference>
<gene>
    <name evidence="7" type="primary">GSTF1</name>
    <name evidence="9" type="synonym">LOC112292619</name>
    <name evidence="8" type="ORF">PHYPA_020172</name>
</gene>
<reference evidence="7" key="3">
    <citation type="submission" date="2012-11" db="EMBL/GenBank/DDBJ databases">
        <title>The phylogenetic status and pathogenicity of a new isolate of Metarhizium sp. from a fruit beetle larvae in Japan.</title>
        <authorList>
            <person name="Nishi O."/>
            <person name="Iiyama K."/>
            <person name="Yasunaga-Aoki C."/>
            <person name="Shimizu S."/>
        </authorList>
    </citation>
    <scope>NUCLEOTIDE SEQUENCE</scope>
</reference>
<dbReference type="SFLD" id="SFLDG00358">
    <property type="entry name" value="Main_(cytGST)"/>
    <property type="match status" value="1"/>
</dbReference>
<dbReference type="OMA" id="WPPHWVA"/>
<evidence type="ECO:0000256" key="1">
    <source>
        <dbReference type="ARBA" id="ARBA00010128"/>
    </source>
</evidence>
<evidence type="ECO:0000313" key="7">
    <source>
        <dbReference type="EMBL" id="AFZ39127.1"/>
    </source>
</evidence>
<dbReference type="SUPFAM" id="SSF52833">
    <property type="entry name" value="Thioredoxin-like"/>
    <property type="match status" value="1"/>
</dbReference>
<dbReference type="InterPro" id="IPR004045">
    <property type="entry name" value="Glutathione_S-Trfase_N"/>
</dbReference>
<dbReference type="PaxDb" id="3218-PP1S66_172V6.1"/>
<dbReference type="EnsemblPlants" id="Pp3c15_23900V3.2">
    <property type="protein sequence ID" value="Pp3c15_23900V3.2"/>
    <property type="gene ID" value="Pp3c15_23900"/>
</dbReference>
<dbReference type="EC" id="2.5.1.18" evidence="2"/>
<dbReference type="FunFam" id="3.40.30.10:FF:000016">
    <property type="entry name" value="Glutathione S-transferase F2"/>
    <property type="match status" value="1"/>
</dbReference>
<dbReference type="InterPro" id="IPR010987">
    <property type="entry name" value="Glutathione-S-Trfase_C-like"/>
</dbReference>
<dbReference type="EnsemblPlants" id="Pp3c15_23900V3.1">
    <property type="protein sequence ID" value="Pp3c15_23900V3.1"/>
    <property type="gene ID" value="Pp3c15_23900"/>
</dbReference>
<evidence type="ECO:0000313" key="10">
    <source>
        <dbReference type="Proteomes" id="UP000006727"/>
    </source>
</evidence>
<feature type="domain" description="GST C-terminal" evidence="6">
    <location>
        <begin position="90"/>
        <end position="219"/>
    </location>
</feature>
<dbReference type="PROSITE" id="PS50405">
    <property type="entry name" value="GST_CTER"/>
    <property type="match status" value="1"/>
</dbReference>
<dbReference type="OrthoDB" id="422574at2759"/>
<dbReference type="CDD" id="cd03187">
    <property type="entry name" value="GST_C_Phi"/>
    <property type="match status" value="1"/>
</dbReference>